<comment type="pathway">
    <text evidence="15">Cofactor biosynthesis; tocopherol biosynthesis.</text>
</comment>
<evidence type="ECO:0000256" key="11">
    <source>
        <dbReference type="ARBA" id="ARBA00022833"/>
    </source>
</evidence>
<gene>
    <name evidence="20" type="ORF">EXIGLDRAFT_783235</name>
</gene>
<dbReference type="AlphaFoldDB" id="A0A166N6K6"/>
<evidence type="ECO:0000256" key="17">
    <source>
        <dbReference type="ARBA" id="ARBA00048889"/>
    </source>
</evidence>
<dbReference type="SUPFAM" id="SSF144232">
    <property type="entry name" value="HIT/MYND zinc finger-like"/>
    <property type="match status" value="1"/>
</dbReference>
<dbReference type="InterPro" id="IPR039606">
    <property type="entry name" value="Phytol/farnesol_kinase"/>
</dbReference>
<keyword evidence="4" id="KW-0150">Chloroplast</keyword>
<evidence type="ECO:0000313" key="21">
    <source>
        <dbReference type="Proteomes" id="UP000077266"/>
    </source>
</evidence>
<evidence type="ECO:0000256" key="5">
    <source>
        <dbReference type="ARBA" id="ARBA00022640"/>
    </source>
</evidence>
<evidence type="ECO:0000256" key="7">
    <source>
        <dbReference type="ARBA" id="ARBA00022692"/>
    </source>
</evidence>
<evidence type="ECO:0000313" key="20">
    <source>
        <dbReference type="EMBL" id="KZV78807.1"/>
    </source>
</evidence>
<evidence type="ECO:0000256" key="16">
    <source>
        <dbReference type="ARBA" id="ARBA00039024"/>
    </source>
</evidence>
<keyword evidence="9 18" id="KW-0863">Zinc-finger</keyword>
<keyword evidence="13" id="KW-1133">Transmembrane helix</keyword>
<dbReference type="PROSITE" id="PS50865">
    <property type="entry name" value="ZF_MYND_2"/>
    <property type="match status" value="1"/>
</dbReference>
<keyword evidence="21" id="KW-1185">Reference proteome</keyword>
<evidence type="ECO:0000256" key="4">
    <source>
        <dbReference type="ARBA" id="ARBA00022528"/>
    </source>
</evidence>
<accession>A0A166N6K6</accession>
<dbReference type="InParanoid" id="A0A166N6K6"/>
<evidence type="ECO:0000256" key="18">
    <source>
        <dbReference type="PROSITE-ProRule" id="PRU00134"/>
    </source>
</evidence>
<keyword evidence="14" id="KW-0472">Membrane</keyword>
<dbReference type="GO" id="GO:0010276">
    <property type="term" value="F:phytol kinase activity"/>
    <property type="evidence" value="ECO:0007669"/>
    <property type="project" value="UniProtKB-EC"/>
</dbReference>
<dbReference type="OrthoDB" id="432970at2759"/>
<dbReference type="GO" id="GO:0016020">
    <property type="term" value="C:membrane"/>
    <property type="evidence" value="ECO:0007669"/>
    <property type="project" value="UniProtKB-SubCell"/>
</dbReference>
<evidence type="ECO:0000256" key="6">
    <source>
        <dbReference type="ARBA" id="ARBA00022679"/>
    </source>
</evidence>
<evidence type="ECO:0000256" key="2">
    <source>
        <dbReference type="ARBA" id="ARBA00004229"/>
    </source>
</evidence>
<dbReference type="GO" id="GO:0008270">
    <property type="term" value="F:zinc ion binding"/>
    <property type="evidence" value="ECO:0007669"/>
    <property type="project" value="UniProtKB-KW"/>
</dbReference>
<evidence type="ECO:0000256" key="1">
    <source>
        <dbReference type="ARBA" id="ARBA00004141"/>
    </source>
</evidence>
<evidence type="ECO:0000259" key="19">
    <source>
        <dbReference type="PROSITE" id="PS50865"/>
    </source>
</evidence>
<sequence>MCLASSLRHPSQRFRRRLWPTSKDDVLPGGAHVMVDALCFWLKTAPTSVVVQAGLAIYETCTEDLSTPGFTLRLLDAIHRHLDSAASDIGKDILLSPSYDLPEHRIIALAEFADGILFGVTTPSCDIMLFAPIADRVLNTLSRVLNATSDSTALQQLSRIGRLMRLVRPRAAGEGLDPDLFSGVPDGFRAFCNLLNRMTSLRACGWPECSLTERNAGRPMRLCGRCHVFRYCGEACQKQHWRGSHKTVCKGLRTFSAQIKVTIEPAMDPDIFVAACREVELDIDFLAELYGLMAVEDATMGRSRNPLGTCRTGSRVTELETEIGLHLCQRGRCYGRHNTPQQTTLEAQQCPRVSNK</sequence>
<dbReference type="InterPro" id="IPR002893">
    <property type="entry name" value="Znf_MYND"/>
</dbReference>
<comment type="subcellular location">
    <subcellularLocation>
        <location evidence="1">Membrane</location>
        <topology evidence="1">Multi-pass membrane protein</topology>
    </subcellularLocation>
    <subcellularLocation>
        <location evidence="2">Plastid</location>
        <location evidence="2">Chloroplast</location>
    </subcellularLocation>
</comment>
<keyword evidence="10" id="KW-0418">Kinase</keyword>
<evidence type="ECO:0000256" key="10">
    <source>
        <dbReference type="ARBA" id="ARBA00022777"/>
    </source>
</evidence>
<dbReference type="Gene3D" id="6.10.140.2220">
    <property type="match status" value="1"/>
</dbReference>
<feature type="domain" description="MYND-type" evidence="19">
    <location>
        <begin position="209"/>
        <end position="249"/>
    </location>
</feature>
<reference evidence="20 21" key="1">
    <citation type="journal article" date="2016" name="Mol. Biol. Evol.">
        <title>Comparative Genomics of Early-Diverging Mushroom-Forming Fungi Provides Insights into the Origins of Lignocellulose Decay Capabilities.</title>
        <authorList>
            <person name="Nagy L.G."/>
            <person name="Riley R."/>
            <person name="Tritt A."/>
            <person name="Adam C."/>
            <person name="Daum C."/>
            <person name="Floudas D."/>
            <person name="Sun H."/>
            <person name="Yadav J.S."/>
            <person name="Pangilinan J."/>
            <person name="Larsson K.H."/>
            <person name="Matsuura K."/>
            <person name="Barry K."/>
            <person name="Labutti K."/>
            <person name="Kuo R."/>
            <person name="Ohm R.A."/>
            <person name="Bhattacharya S.S."/>
            <person name="Shirouzu T."/>
            <person name="Yoshinaga Y."/>
            <person name="Martin F.M."/>
            <person name="Grigoriev I.V."/>
            <person name="Hibbett D.S."/>
        </authorList>
    </citation>
    <scope>NUCLEOTIDE SEQUENCE [LARGE SCALE GENOMIC DNA]</scope>
    <source>
        <strain evidence="20 21">HHB12029</strain>
    </source>
</reference>
<protein>
    <recommendedName>
        <fullName evidence="16">phytol kinase</fullName>
        <ecNumber evidence="16">2.7.1.182</ecNumber>
    </recommendedName>
</protein>
<evidence type="ECO:0000256" key="13">
    <source>
        <dbReference type="ARBA" id="ARBA00022989"/>
    </source>
</evidence>
<name>A0A166N6K6_EXIGL</name>
<organism evidence="20 21">
    <name type="scientific">Exidia glandulosa HHB12029</name>
    <dbReference type="NCBI Taxonomy" id="1314781"/>
    <lineage>
        <taxon>Eukaryota</taxon>
        <taxon>Fungi</taxon>
        <taxon>Dikarya</taxon>
        <taxon>Basidiomycota</taxon>
        <taxon>Agaricomycotina</taxon>
        <taxon>Agaricomycetes</taxon>
        <taxon>Auriculariales</taxon>
        <taxon>Exidiaceae</taxon>
        <taxon>Exidia</taxon>
    </lineage>
</organism>
<comment type="catalytic activity">
    <reaction evidence="17">
        <text>phytol + CTP = phytyl phosphate + CDP + H(+)</text>
        <dbReference type="Rhea" id="RHEA:38055"/>
        <dbReference type="ChEBI" id="CHEBI:15378"/>
        <dbReference type="ChEBI" id="CHEBI:17327"/>
        <dbReference type="ChEBI" id="CHEBI:37563"/>
        <dbReference type="ChEBI" id="CHEBI:58069"/>
        <dbReference type="ChEBI" id="CHEBI:75483"/>
        <dbReference type="EC" id="2.7.1.182"/>
    </reaction>
</comment>
<evidence type="ECO:0000256" key="15">
    <source>
        <dbReference type="ARBA" id="ARBA00024015"/>
    </source>
</evidence>
<comment type="similarity">
    <text evidence="3">Belongs to the polyprenol kinase family.</text>
</comment>
<dbReference type="Proteomes" id="UP000077266">
    <property type="component" value="Unassembled WGS sequence"/>
</dbReference>
<keyword evidence="11" id="KW-0862">Zinc</keyword>
<dbReference type="EC" id="2.7.1.182" evidence="16"/>
<evidence type="ECO:0000256" key="3">
    <source>
        <dbReference type="ARBA" id="ARBA00010794"/>
    </source>
</evidence>
<evidence type="ECO:0000256" key="8">
    <source>
        <dbReference type="ARBA" id="ARBA00022723"/>
    </source>
</evidence>
<evidence type="ECO:0000256" key="12">
    <source>
        <dbReference type="ARBA" id="ARBA00022946"/>
    </source>
</evidence>
<keyword evidence="12" id="KW-0809">Transit peptide</keyword>
<evidence type="ECO:0000256" key="9">
    <source>
        <dbReference type="ARBA" id="ARBA00022771"/>
    </source>
</evidence>
<dbReference type="PANTHER" id="PTHR32523">
    <property type="entry name" value="PHYTOL KINASE 1, CHLOROPLASTIC"/>
    <property type="match status" value="1"/>
</dbReference>
<evidence type="ECO:0000256" key="14">
    <source>
        <dbReference type="ARBA" id="ARBA00023136"/>
    </source>
</evidence>
<keyword evidence="5" id="KW-0934">Plastid</keyword>
<dbReference type="EMBL" id="KV426757">
    <property type="protein sequence ID" value="KZV78807.1"/>
    <property type="molecule type" value="Genomic_DNA"/>
</dbReference>
<keyword evidence="6" id="KW-0808">Transferase</keyword>
<dbReference type="PANTHER" id="PTHR32523:SF8">
    <property type="entry name" value="DOLICHOL KINASE"/>
    <property type="match status" value="1"/>
</dbReference>
<keyword evidence="8" id="KW-0479">Metal-binding</keyword>
<proteinExistence type="inferred from homology"/>
<keyword evidence="7" id="KW-0812">Transmembrane</keyword>
<dbReference type="Pfam" id="PF01753">
    <property type="entry name" value="zf-MYND"/>
    <property type="match status" value="1"/>
</dbReference>